<evidence type="ECO:0000256" key="6">
    <source>
        <dbReference type="SAM" id="SignalP"/>
    </source>
</evidence>
<evidence type="ECO:0000313" key="9">
    <source>
        <dbReference type="Proteomes" id="UP000054302"/>
    </source>
</evidence>
<dbReference type="OMA" id="ILGHYDT"/>
<dbReference type="GO" id="GO:0009100">
    <property type="term" value="P:glycoprotein metabolic process"/>
    <property type="evidence" value="ECO:0007669"/>
    <property type="project" value="UniProtKB-ARBA"/>
</dbReference>
<feature type="domain" description="LicD/FKTN/FKRP nucleotidyltransferase" evidence="7">
    <location>
        <begin position="110"/>
        <end position="212"/>
    </location>
</feature>
<dbReference type="GO" id="GO:0016020">
    <property type="term" value="C:membrane"/>
    <property type="evidence" value="ECO:0007669"/>
    <property type="project" value="UniProtKB-SubCell"/>
</dbReference>
<dbReference type="PANTHER" id="PTHR15407:SF28">
    <property type="entry name" value="RIBITOL-5-PHOSPHATE TRANSFERASE FKTN"/>
    <property type="match status" value="1"/>
</dbReference>
<feature type="chain" id="PRO_5002237644" description="LicD/FKTN/FKRP nucleotidyltransferase domain-containing protein" evidence="6">
    <location>
        <begin position="24"/>
        <end position="318"/>
    </location>
</feature>
<evidence type="ECO:0000259" key="7">
    <source>
        <dbReference type="Pfam" id="PF04991"/>
    </source>
</evidence>
<dbReference type="AlphaFoldDB" id="A0A0D1ZD34"/>
<feature type="region of interest" description="Disordered" evidence="5">
    <location>
        <begin position="26"/>
        <end position="65"/>
    </location>
</feature>
<dbReference type="InterPro" id="IPR007074">
    <property type="entry name" value="LicD/FKTN/FKRP_NTP_transf"/>
</dbReference>
<dbReference type="VEuPathDB" id="FungiDB:PV10_03859"/>
<comment type="subcellular location">
    <subcellularLocation>
        <location evidence="1">Membrane</location>
        <topology evidence="1">Single-pass membrane protein</topology>
    </subcellularLocation>
</comment>
<dbReference type="InterPro" id="IPR009644">
    <property type="entry name" value="FKTN/MNN4/W02B3.4-1"/>
</dbReference>
<organism evidence="8 9">
    <name type="scientific">Exophiala mesophila</name>
    <name type="common">Black yeast-like fungus</name>
    <dbReference type="NCBI Taxonomy" id="212818"/>
    <lineage>
        <taxon>Eukaryota</taxon>
        <taxon>Fungi</taxon>
        <taxon>Dikarya</taxon>
        <taxon>Ascomycota</taxon>
        <taxon>Pezizomycotina</taxon>
        <taxon>Eurotiomycetes</taxon>
        <taxon>Chaetothyriomycetidae</taxon>
        <taxon>Chaetothyriales</taxon>
        <taxon>Herpotrichiellaceae</taxon>
        <taxon>Exophiala</taxon>
    </lineage>
</organism>
<dbReference type="RefSeq" id="XP_016224151.1">
    <property type="nucleotide sequence ID" value="XM_016368363.1"/>
</dbReference>
<keyword evidence="4" id="KW-0472">Membrane</keyword>
<feature type="compositionally biased region" description="Basic and acidic residues" evidence="5">
    <location>
        <begin position="49"/>
        <end position="65"/>
    </location>
</feature>
<sequence length="318" mass="36484">MLLLDSRHWVLPIVVSLLALVKCDPEPTQSLSPSLVASSSATPASESTKPTKEPPKPNPDDKKYFHEPGGDDLLHHYDIRYFQKIVTDEERQDTLRHLIRAYLLTFDYIGVETWIAHGSLLAWYWNGKILPWDWDLDTQVTDEGLKTLGKHFNQTYYDYDQGDGSPARRYFLDVNSMAWERVRGDGANIIDARFISVDNGLFIDITGLSEAHPDTEPGIIMCKNHHKYTLKDIFPLRETHFEGVKAKVPYSYIPILAKEYTEQALVRTEHHGHKWHADVREWIMTPEEKEKQEAEAKAKLDAEEKAKSGEGKTKDDNP</sequence>
<proteinExistence type="predicted"/>
<feature type="signal peptide" evidence="6">
    <location>
        <begin position="1"/>
        <end position="23"/>
    </location>
</feature>
<feature type="compositionally biased region" description="Low complexity" evidence="5">
    <location>
        <begin position="30"/>
        <end position="48"/>
    </location>
</feature>
<evidence type="ECO:0000313" key="8">
    <source>
        <dbReference type="EMBL" id="KIV92577.1"/>
    </source>
</evidence>
<protein>
    <recommendedName>
        <fullName evidence="7">LicD/FKTN/FKRP nucleotidyltransferase domain-containing protein</fullName>
    </recommendedName>
</protein>
<keyword evidence="2" id="KW-0812">Transmembrane</keyword>
<gene>
    <name evidence="8" type="ORF">PV10_03859</name>
</gene>
<evidence type="ECO:0000256" key="5">
    <source>
        <dbReference type="SAM" id="MobiDB-lite"/>
    </source>
</evidence>
<keyword evidence="3" id="KW-1133">Transmembrane helix</keyword>
<keyword evidence="6" id="KW-0732">Signal</keyword>
<dbReference type="Proteomes" id="UP000054302">
    <property type="component" value="Unassembled WGS sequence"/>
</dbReference>
<dbReference type="HOGENOM" id="CLU_052528_0_1_1"/>
<dbReference type="STRING" id="212818.A0A0D1ZD34"/>
<feature type="region of interest" description="Disordered" evidence="5">
    <location>
        <begin position="286"/>
        <end position="318"/>
    </location>
</feature>
<keyword evidence="9" id="KW-1185">Reference proteome</keyword>
<dbReference type="EMBL" id="KN847522">
    <property type="protein sequence ID" value="KIV92577.1"/>
    <property type="molecule type" value="Genomic_DNA"/>
</dbReference>
<evidence type="ECO:0000256" key="4">
    <source>
        <dbReference type="ARBA" id="ARBA00023136"/>
    </source>
</evidence>
<dbReference type="OrthoDB" id="444255at2759"/>
<evidence type="ECO:0000256" key="3">
    <source>
        <dbReference type="ARBA" id="ARBA00022989"/>
    </source>
</evidence>
<reference evidence="8 9" key="1">
    <citation type="submission" date="2015-01" db="EMBL/GenBank/DDBJ databases">
        <title>The Genome Sequence of Exophiala mesophila CBS40295.</title>
        <authorList>
            <consortium name="The Broad Institute Genomics Platform"/>
            <person name="Cuomo C."/>
            <person name="de Hoog S."/>
            <person name="Gorbushina A."/>
            <person name="Stielow B."/>
            <person name="Teixiera M."/>
            <person name="Abouelleil A."/>
            <person name="Chapman S.B."/>
            <person name="Priest M."/>
            <person name="Young S.K."/>
            <person name="Wortman J."/>
            <person name="Nusbaum C."/>
            <person name="Birren B."/>
        </authorList>
    </citation>
    <scope>NUCLEOTIDE SEQUENCE [LARGE SCALE GENOMIC DNA]</scope>
    <source>
        <strain evidence="8 9">CBS 40295</strain>
    </source>
</reference>
<name>A0A0D1ZD34_EXOME</name>
<dbReference type="Pfam" id="PF04991">
    <property type="entry name" value="LicD"/>
    <property type="match status" value="2"/>
</dbReference>
<evidence type="ECO:0000256" key="2">
    <source>
        <dbReference type="ARBA" id="ARBA00022692"/>
    </source>
</evidence>
<dbReference type="GeneID" id="27321704"/>
<accession>A0A0D1ZD34</accession>
<evidence type="ECO:0000256" key="1">
    <source>
        <dbReference type="ARBA" id="ARBA00004167"/>
    </source>
</evidence>
<feature type="domain" description="LicD/FKTN/FKRP nucleotidyltransferase" evidence="7">
    <location>
        <begin position="223"/>
        <end position="260"/>
    </location>
</feature>
<dbReference type="PANTHER" id="PTHR15407">
    <property type="entry name" value="FUKUTIN-RELATED"/>
    <property type="match status" value="1"/>
</dbReference>